<dbReference type="Gene3D" id="3.30.9.10">
    <property type="entry name" value="D-Amino Acid Oxidase, subunit A, domain 2"/>
    <property type="match status" value="1"/>
</dbReference>
<proteinExistence type="predicted"/>
<dbReference type="PANTHER" id="PTHR13847">
    <property type="entry name" value="SARCOSINE DEHYDROGENASE-RELATED"/>
    <property type="match status" value="1"/>
</dbReference>
<sequence>MTESKFIQDVVKLITVQSGPPSSNPTTPTWQNPPHPTVAAARSHDLPSETDIIIIGSGITGIGAAHSLLNHPKGTGLKVTMLEARTAVSGATGRNGGHLVSDSDSLFPALAETIGVERAIETVRFSDANIRRLKELIAQLDPEDREAVEFREVTSATSFTDQSSFRGAIEEVKQLLEAVPSSDIKFKVYNREEAAKVGWARLIHTPTADSLSQIFNFTNAVGVVAQTGVAALWPYRLLTAVLASLRKEFSDRFSLETNTPVLSVQVQNDTLKYPYLVRTPRGSISAKHVIHCTNGYSSHLIPGLVGNLYPLRGTMSTQKLGPKFPRAGHHMSWSQVSLGTYDAKTGHIHLGLYYAQQNAKTGIMFLGGESQSLGGLLTSDDSNVAEDARQTLTSAAPKIWKDAAPAQALNVWSGIMGFTADGMPIVGKLPQNLTGRSGSGEWIAAGFNGHGMDKCWLTGEAIARMVLGEADIPGFPKAYLLSDDRMKSWSPQGAAETLMDHIMVGSQVPTSHL</sequence>
<dbReference type="Gene3D" id="3.50.50.60">
    <property type="entry name" value="FAD/NAD(P)-binding domain"/>
    <property type="match status" value="1"/>
</dbReference>
<evidence type="ECO:0000313" key="3">
    <source>
        <dbReference type="Proteomes" id="UP000562682"/>
    </source>
</evidence>
<dbReference type="AlphaFoldDB" id="A0A8H5XI59"/>
<dbReference type="EMBL" id="JAAOAK010000027">
    <property type="protein sequence ID" value="KAF5694098.1"/>
    <property type="molecule type" value="Genomic_DNA"/>
</dbReference>
<dbReference type="InterPro" id="IPR006076">
    <property type="entry name" value="FAD-dep_OxRdtase"/>
</dbReference>
<gene>
    <name evidence="2" type="ORF">FDENT_1402</name>
</gene>
<keyword evidence="3" id="KW-1185">Reference proteome</keyword>
<dbReference type="InterPro" id="IPR036188">
    <property type="entry name" value="FAD/NAD-bd_sf"/>
</dbReference>
<dbReference type="SUPFAM" id="SSF51905">
    <property type="entry name" value="FAD/NAD(P)-binding domain"/>
    <property type="match status" value="1"/>
</dbReference>
<dbReference type="PANTHER" id="PTHR13847:SF213">
    <property type="entry name" value="DEPENDENT OXIDOREDUCTASE, PUTATIVE-RELATED"/>
    <property type="match status" value="1"/>
</dbReference>
<comment type="caution">
    <text evidence="2">The sequence shown here is derived from an EMBL/GenBank/DDBJ whole genome shotgun (WGS) entry which is preliminary data.</text>
</comment>
<evidence type="ECO:0000313" key="2">
    <source>
        <dbReference type="EMBL" id="KAF5694098.1"/>
    </source>
</evidence>
<reference evidence="2 3" key="1">
    <citation type="submission" date="2020-05" db="EMBL/GenBank/DDBJ databases">
        <title>Identification and distribution of gene clusters putatively required for synthesis of sphingolipid metabolism inhibitors in phylogenetically diverse species of the filamentous fungus Fusarium.</title>
        <authorList>
            <person name="Kim H.-S."/>
            <person name="Busman M."/>
            <person name="Brown D.W."/>
            <person name="Divon H."/>
            <person name="Uhlig S."/>
            <person name="Proctor R.H."/>
        </authorList>
    </citation>
    <scope>NUCLEOTIDE SEQUENCE [LARGE SCALE GENOMIC DNA]</scope>
    <source>
        <strain evidence="2 3">NRRL 25311</strain>
    </source>
</reference>
<dbReference type="Proteomes" id="UP000562682">
    <property type="component" value="Unassembled WGS sequence"/>
</dbReference>
<name>A0A8H5XI59_9HYPO</name>
<protein>
    <submittedName>
        <fullName evidence="2">Oxidoreductase ordL</fullName>
    </submittedName>
</protein>
<accession>A0A8H5XI59</accession>
<feature type="domain" description="FAD dependent oxidoreductase" evidence="1">
    <location>
        <begin position="51"/>
        <end position="465"/>
    </location>
</feature>
<dbReference type="Pfam" id="PF01266">
    <property type="entry name" value="DAO"/>
    <property type="match status" value="1"/>
</dbReference>
<organism evidence="2 3">
    <name type="scientific">Fusarium denticulatum</name>
    <dbReference type="NCBI Taxonomy" id="48507"/>
    <lineage>
        <taxon>Eukaryota</taxon>
        <taxon>Fungi</taxon>
        <taxon>Dikarya</taxon>
        <taxon>Ascomycota</taxon>
        <taxon>Pezizomycotina</taxon>
        <taxon>Sordariomycetes</taxon>
        <taxon>Hypocreomycetidae</taxon>
        <taxon>Hypocreales</taxon>
        <taxon>Nectriaceae</taxon>
        <taxon>Fusarium</taxon>
        <taxon>Fusarium fujikuroi species complex</taxon>
    </lineage>
</organism>
<evidence type="ECO:0000259" key="1">
    <source>
        <dbReference type="Pfam" id="PF01266"/>
    </source>
</evidence>
<dbReference type="GO" id="GO:0005737">
    <property type="term" value="C:cytoplasm"/>
    <property type="evidence" value="ECO:0007669"/>
    <property type="project" value="TreeGrafter"/>
</dbReference>